<sequence>MSGGGLVWLAAAMAAFVAANSVLRSYASSGVMLALAGALGLFLVGNLIMVRVMREGGLALAVAISSVVQLVLLALIGVLWFGERLTPVQVTGVALGIVAVALIAWPQGGRV</sequence>
<dbReference type="RefSeq" id="WP_108435607.1">
    <property type="nucleotide sequence ID" value="NZ_CP028918.1"/>
</dbReference>
<evidence type="ECO:0000313" key="3">
    <source>
        <dbReference type="Proteomes" id="UP000244496"/>
    </source>
</evidence>
<keyword evidence="1" id="KW-0472">Membrane</keyword>
<keyword evidence="1" id="KW-0812">Transmembrane</keyword>
<accession>A0A2S0ULU5</accession>
<dbReference type="SUPFAM" id="SSF103481">
    <property type="entry name" value="Multidrug resistance efflux transporter EmrE"/>
    <property type="match status" value="1"/>
</dbReference>
<keyword evidence="3" id="KW-1185">Reference proteome</keyword>
<dbReference type="KEGG" id="geh:HYN69_09955"/>
<feature type="transmembrane region" description="Helical" evidence="1">
    <location>
        <begin position="87"/>
        <end position="105"/>
    </location>
</feature>
<dbReference type="AlphaFoldDB" id="A0A2S0ULU5"/>
<gene>
    <name evidence="2" type="ORF">HYN69_09955</name>
</gene>
<evidence type="ECO:0000256" key="1">
    <source>
        <dbReference type="SAM" id="Phobius"/>
    </source>
</evidence>
<evidence type="ECO:0008006" key="4">
    <source>
        <dbReference type="Google" id="ProtNLM"/>
    </source>
</evidence>
<dbReference type="EMBL" id="CP028918">
    <property type="protein sequence ID" value="AWB48788.1"/>
    <property type="molecule type" value="Genomic_DNA"/>
</dbReference>
<protein>
    <recommendedName>
        <fullName evidence="4">Glucose uptake protein</fullName>
    </recommendedName>
</protein>
<keyword evidence="1" id="KW-1133">Transmembrane helix</keyword>
<dbReference type="Proteomes" id="UP000244496">
    <property type="component" value="Chromosome"/>
</dbReference>
<name>A0A2S0ULU5_9RHOB</name>
<feature type="transmembrane region" description="Helical" evidence="1">
    <location>
        <begin position="29"/>
        <end position="50"/>
    </location>
</feature>
<feature type="transmembrane region" description="Helical" evidence="1">
    <location>
        <begin position="57"/>
        <end position="81"/>
    </location>
</feature>
<dbReference type="OrthoDB" id="8115659at2"/>
<dbReference type="Gene3D" id="1.10.3730.20">
    <property type="match status" value="1"/>
</dbReference>
<proteinExistence type="predicted"/>
<dbReference type="InterPro" id="IPR037185">
    <property type="entry name" value="EmrE-like"/>
</dbReference>
<reference evidence="2 3" key="1">
    <citation type="submission" date="2018-04" db="EMBL/GenBank/DDBJ databases">
        <title>Genome sequencing of Gemmobacter.</title>
        <authorList>
            <person name="Yi H."/>
            <person name="Baek M.-G."/>
        </authorList>
    </citation>
    <scope>NUCLEOTIDE SEQUENCE [LARGE SCALE GENOMIC DNA]</scope>
    <source>
        <strain evidence="2 3">HYN0069</strain>
    </source>
</reference>
<evidence type="ECO:0000313" key="2">
    <source>
        <dbReference type="EMBL" id="AWB48788.1"/>
    </source>
</evidence>
<organism evidence="2 3">
    <name type="scientific">Paragemmobacter aquarius</name>
    <dbReference type="NCBI Taxonomy" id="2169400"/>
    <lineage>
        <taxon>Bacteria</taxon>
        <taxon>Pseudomonadati</taxon>
        <taxon>Pseudomonadota</taxon>
        <taxon>Alphaproteobacteria</taxon>
        <taxon>Rhodobacterales</taxon>
        <taxon>Paracoccaceae</taxon>
        <taxon>Paragemmobacter</taxon>
    </lineage>
</organism>